<evidence type="ECO:0000313" key="5">
    <source>
        <dbReference type="EMBL" id="KAL2641453.1"/>
    </source>
</evidence>
<feature type="domain" description="FF" evidence="4">
    <location>
        <begin position="607"/>
        <end position="662"/>
    </location>
</feature>
<dbReference type="InterPro" id="IPR036020">
    <property type="entry name" value="WW_dom_sf"/>
</dbReference>
<dbReference type="Gene3D" id="2.20.70.10">
    <property type="match status" value="2"/>
</dbReference>
<dbReference type="InterPro" id="IPR036517">
    <property type="entry name" value="FF_domain_sf"/>
</dbReference>
<dbReference type="AlphaFoldDB" id="A0ABD1Z151"/>
<feature type="compositionally biased region" description="Pro residues" evidence="2">
    <location>
        <begin position="42"/>
        <end position="52"/>
    </location>
</feature>
<dbReference type="SUPFAM" id="SSF81698">
    <property type="entry name" value="FF domain"/>
    <property type="match status" value="5"/>
</dbReference>
<gene>
    <name evidence="5" type="ORF">R1flu_009040</name>
</gene>
<proteinExistence type="predicted"/>
<feature type="region of interest" description="Disordered" evidence="2">
    <location>
        <begin position="502"/>
        <end position="544"/>
    </location>
</feature>
<feature type="domain" description="WW" evidence="3">
    <location>
        <begin position="379"/>
        <end position="406"/>
    </location>
</feature>
<name>A0ABD1Z151_9MARC</name>
<dbReference type="Pfam" id="PF00397">
    <property type="entry name" value="WW"/>
    <property type="match status" value="1"/>
</dbReference>
<dbReference type="Pfam" id="PF01846">
    <property type="entry name" value="FF"/>
    <property type="match status" value="4"/>
</dbReference>
<dbReference type="EMBL" id="JBHFFA010000002">
    <property type="protein sequence ID" value="KAL2641453.1"/>
    <property type="molecule type" value="Genomic_DNA"/>
</dbReference>
<feature type="region of interest" description="Disordered" evidence="2">
    <location>
        <begin position="741"/>
        <end position="765"/>
    </location>
</feature>
<dbReference type="SMART" id="SM00441">
    <property type="entry name" value="FF"/>
    <property type="match status" value="4"/>
</dbReference>
<evidence type="ECO:0000313" key="6">
    <source>
        <dbReference type="Proteomes" id="UP001605036"/>
    </source>
</evidence>
<dbReference type="Gene3D" id="1.10.10.440">
    <property type="entry name" value="FF domain"/>
    <property type="match status" value="5"/>
</dbReference>
<organism evidence="5 6">
    <name type="scientific">Riccia fluitans</name>
    <dbReference type="NCBI Taxonomy" id="41844"/>
    <lineage>
        <taxon>Eukaryota</taxon>
        <taxon>Viridiplantae</taxon>
        <taxon>Streptophyta</taxon>
        <taxon>Embryophyta</taxon>
        <taxon>Marchantiophyta</taxon>
        <taxon>Marchantiopsida</taxon>
        <taxon>Marchantiidae</taxon>
        <taxon>Marchantiales</taxon>
        <taxon>Ricciaceae</taxon>
        <taxon>Riccia</taxon>
    </lineage>
</organism>
<protein>
    <recommendedName>
        <fullName evidence="7">Pre-mRNA-processing protein 40C</fullName>
    </recommendedName>
</protein>
<dbReference type="CDD" id="cd00201">
    <property type="entry name" value="WW"/>
    <property type="match status" value="2"/>
</dbReference>
<evidence type="ECO:0008006" key="7">
    <source>
        <dbReference type="Google" id="ProtNLM"/>
    </source>
</evidence>
<feature type="compositionally biased region" description="Polar residues" evidence="2">
    <location>
        <begin position="416"/>
        <end position="436"/>
    </location>
</feature>
<keyword evidence="1" id="KW-0677">Repeat</keyword>
<feature type="region of interest" description="Disordered" evidence="2">
    <location>
        <begin position="402"/>
        <end position="436"/>
    </location>
</feature>
<feature type="region of interest" description="Disordered" evidence="2">
    <location>
        <begin position="225"/>
        <end position="324"/>
    </location>
</feature>
<feature type="compositionally biased region" description="Basic and acidic residues" evidence="2">
    <location>
        <begin position="310"/>
        <end position="319"/>
    </location>
</feature>
<feature type="domain" description="FF" evidence="4">
    <location>
        <begin position="672"/>
        <end position="729"/>
    </location>
</feature>
<dbReference type="PROSITE" id="PS01159">
    <property type="entry name" value="WW_DOMAIN_1"/>
    <property type="match status" value="2"/>
</dbReference>
<comment type="caution">
    <text evidence="5">The sequence shown here is derived from an EMBL/GenBank/DDBJ whole genome shotgun (WGS) entry which is preliminary data.</text>
</comment>
<feature type="domain" description="WW" evidence="3">
    <location>
        <begin position="321"/>
        <end position="354"/>
    </location>
</feature>
<dbReference type="SMART" id="SM00456">
    <property type="entry name" value="WW"/>
    <property type="match status" value="2"/>
</dbReference>
<dbReference type="PROSITE" id="PS51676">
    <property type="entry name" value="FF"/>
    <property type="match status" value="4"/>
</dbReference>
<feature type="domain" description="FF" evidence="4">
    <location>
        <begin position="778"/>
        <end position="835"/>
    </location>
</feature>
<keyword evidence="6" id="KW-1185">Reference proteome</keyword>
<sequence>MATPTWQTRPVLPPGGGQQPAVAPSQGFWGAPGTNSNQVQPPRHPYGPPSVSQPPNYAEPFAPQAYRGSAQMTPPGAPKPPPPPLPPGSAPAVLQSGPYAPPPMQSVPAYGPPMGTSQGSRWQPPAPGSTPTLPLAPGLVQSSSESSLVNQRVSMPPFGPPPVTTQPGSHAGSAPLTQPPHFQIYPVSSVPQTMAPWMPVPQHGAQMQQRPPYATFQPGYSVPYIGHHPLAPSQDMTGGKAAPQAGGPYGSGGDSSIAPGTGHQRQSAPHNGSSTGPFPATANGRPASLESEGTPTVVSVPGSDSGFRGPVDKDMKDESMGSAPDAWTAHKTANGAVYYYNSMTGKSTYDKPPGFTGEAMKVTTQPAPVSWERLSGTDWALVTTNDGKKYYYNTKSQATSWQVPSDVADLRKKQSTEASSKSNPETVATPGTTPEKSIVSFSLNIPAAAAGGREAIGHKGLAANSALDLIKKKLQDPGAPTASSPLSPGIGVTTVISQSHLDSAAGRGENAKEKSKGNHVDTVTSDSSSESDEEEPGPTKEERVTQFKEMLKEKGIAPFSKWEKELPKIIFDVRFKAIPSHTERRSIFEHYVRTRADEERKEKRAAQKAAVEGFKQLLEEASKDLSHYTTYENFSNTWGQDARFEALERKDREALLNERVLPLRKAEEDRVKAEHAAAVGAFKAMLSEKGDINTSSRWSRIREVVRVDPRYSAVKREEREGLFNAYVAELLSVEQEAERAAKAKRDEEEKIKEREREMRKRKEREEQEVERVRAKARRKDAITSYKELLKEKIKDPEASWTEARPKLEKDPLGRATNPELDLSDRERLFREHTNEIFDRCVREYRVLLADVITTEAVQKHAEEDKHILTSWSDAKKLLKPDTRYGKMPRRDRELWWRRYAEDVQRRMKAAASVAAKDNKPVSVIGAKAGLASESSLRSPGSRRNSTRR</sequence>
<dbReference type="PANTHER" id="PTHR15377">
    <property type="entry name" value="TRANSCRIPTION ELONGATION REGULATOR 1"/>
    <property type="match status" value="1"/>
</dbReference>
<dbReference type="PROSITE" id="PS50020">
    <property type="entry name" value="WW_DOMAIN_2"/>
    <property type="match status" value="2"/>
</dbReference>
<dbReference type="FunFam" id="1.10.10.440:FF:000028">
    <property type="entry name" value="Pre-mRNA-processing protein 40C"/>
    <property type="match status" value="1"/>
</dbReference>
<reference evidence="5 6" key="1">
    <citation type="submission" date="2024-09" db="EMBL/GenBank/DDBJ databases">
        <title>Chromosome-scale assembly of Riccia fluitans.</title>
        <authorList>
            <person name="Paukszto L."/>
            <person name="Sawicki J."/>
            <person name="Karawczyk K."/>
            <person name="Piernik-Szablinska J."/>
            <person name="Szczecinska M."/>
            <person name="Mazdziarz M."/>
        </authorList>
    </citation>
    <scope>NUCLEOTIDE SEQUENCE [LARGE SCALE GENOMIC DNA]</scope>
    <source>
        <strain evidence="5">Rf_01</strain>
        <tissue evidence="5">Aerial parts of the thallus</tissue>
    </source>
</reference>
<dbReference type="FunFam" id="1.10.10.440:FF:000021">
    <property type="entry name" value="pre-mRNA-processing protein 40C isoform X1"/>
    <property type="match status" value="1"/>
</dbReference>
<dbReference type="InterPro" id="IPR002713">
    <property type="entry name" value="FF_domain"/>
</dbReference>
<evidence type="ECO:0000259" key="3">
    <source>
        <dbReference type="PROSITE" id="PS50020"/>
    </source>
</evidence>
<dbReference type="Proteomes" id="UP001605036">
    <property type="component" value="Unassembled WGS sequence"/>
</dbReference>
<dbReference type="InterPro" id="IPR045148">
    <property type="entry name" value="TCRG1-like"/>
</dbReference>
<dbReference type="PANTHER" id="PTHR15377:SF3">
    <property type="entry name" value="WW DOMAIN-CONTAINING PROTEIN"/>
    <property type="match status" value="1"/>
</dbReference>
<feature type="region of interest" description="Disordered" evidence="2">
    <location>
        <begin position="1"/>
        <end position="180"/>
    </location>
</feature>
<evidence type="ECO:0000256" key="1">
    <source>
        <dbReference type="ARBA" id="ARBA00022737"/>
    </source>
</evidence>
<feature type="domain" description="FF" evidence="4">
    <location>
        <begin position="540"/>
        <end position="594"/>
    </location>
</feature>
<feature type="compositionally biased region" description="Polar residues" evidence="2">
    <location>
        <begin position="932"/>
        <end position="948"/>
    </location>
</feature>
<evidence type="ECO:0000256" key="2">
    <source>
        <dbReference type="SAM" id="MobiDB-lite"/>
    </source>
</evidence>
<feature type="compositionally biased region" description="Polar residues" evidence="2">
    <location>
        <begin position="263"/>
        <end position="276"/>
    </location>
</feature>
<dbReference type="SUPFAM" id="SSF51045">
    <property type="entry name" value="WW domain"/>
    <property type="match status" value="2"/>
</dbReference>
<feature type="compositionally biased region" description="Pro residues" evidence="2">
    <location>
        <begin position="75"/>
        <end position="89"/>
    </location>
</feature>
<feature type="compositionally biased region" description="Basic and acidic residues" evidence="2">
    <location>
        <begin position="509"/>
        <end position="519"/>
    </location>
</feature>
<feature type="compositionally biased region" description="Polar residues" evidence="2">
    <location>
        <begin position="140"/>
        <end position="153"/>
    </location>
</feature>
<evidence type="ECO:0000259" key="4">
    <source>
        <dbReference type="PROSITE" id="PS51676"/>
    </source>
</evidence>
<accession>A0ABD1Z151</accession>
<dbReference type="InterPro" id="IPR001202">
    <property type="entry name" value="WW_dom"/>
</dbReference>
<feature type="region of interest" description="Disordered" evidence="2">
    <location>
        <begin position="926"/>
        <end position="948"/>
    </location>
</feature>